<feature type="compositionally biased region" description="Low complexity" evidence="2">
    <location>
        <begin position="319"/>
        <end position="331"/>
    </location>
</feature>
<feature type="compositionally biased region" description="Basic and acidic residues" evidence="2">
    <location>
        <begin position="177"/>
        <end position="198"/>
    </location>
</feature>
<evidence type="ECO:0000313" key="4">
    <source>
        <dbReference type="Proteomes" id="UP001189429"/>
    </source>
</evidence>
<feature type="region of interest" description="Disordered" evidence="2">
    <location>
        <begin position="123"/>
        <end position="162"/>
    </location>
</feature>
<feature type="coiled-coil region" evidence="1">
    <location>
        <begin position="470"/>
        <end position="510"/>
    </location>
</feature>
<dbReference type="PANTHER" id="PTHR43941:SF1">
    <property type="entry name" value="STRUCTURAL MAINTENANCE OF CHROMOSOMES PROTEIN 2"/>
    <property type="match status" value="1"/>
</dbReference>
<feature type="compositionally biased region" description="Low complexity" evidence="2">
    <location>
        <begin position="340"/>
        <end position="356"/>
    </location>
</feature>
<feature type="compositionally biased region" description="Low complexity" evidence="2">
    <location>
        <begin position="264"/>
        <end position="287"/>
    </location>
</feature>
<accession>A0ABN9QVG8</accession>
<feature type="compositionally biased region" description="Basic and acidic residues" evidence="2">
    <location>
        <begin position="21"/>
        <end position="30"/>
    </location>
</feature>
<feature type="region of interest" description="Disordered" evidence="2">
    <location>
        <begin position="685"/>
        <end position="792"/>
    </location>
</feature>
<name>A0ABN9QVG8_9DINO</name>
<feature type="compositionally biased region" description="Low complexity" evidence="2">
    <location>
        <begin position="762"/>
        <end position="776"/>
    </location>
</feature>
<dbReference type="PANTHER" id="PTHR43941">
    <property type="entry name" value="STRUCTURAL MAINTENANCE OF CHROMOSOMES PROTEIN 2"/>
    <property type="match status" value="1"/>
</dbReference>
<evidence type="ECO:0008006" key="5">
    <source>
        <dbReference type="Google" id="ProtNLM"/>
    </source>
</evidence>
<proteinExistence type="predicted"/>
<evidence type="ECO:0000256" key="1">
    <source>
        <dbReference type="SAM" id="Coils"/>
    </source>
</evidence>
<protein>
    <recommendedName>
        <fullName evidence="5">Centrosomal protein of 162 kDa</fullName>
    </recommendedName>
</protein>
<keyword evidence="4" id="KW-1185">Reference proteome</keyword>
<reference evidence="3" key="1">
    <citation type="submission" date="2023-10" db="EMBL/GenBank/DDBJ databases">
        <authorList>
            <person name="Chen Y."/>
            <person name="Shah S."/>
            <person name="Dougan E. K."/>
            <person name="Thang M."/>
            <person name="Chan C."/>
        </authorList>
    </citation>
    <scope>NUCLEOTIDE SEQUENCE [LARGE SCALE GENOMIC DNA]</scope>
</reference>
<feature type="region of interest" description="Disordered" evidence="2">
    <location>
        <begin position="46"/>
        <end position="93"/>
    </location>
</feature>
<keyword evidence="1" id="KW-0175">Coiled coil</keyword>
<organism evidence="3 4">
    <name type="scientific">Prorocentrum cordatum</name>
    <dbReference type="NCBI Taxonomy" id="2364126"/>
    <lineage>
        <taxon>Eukaryota</taxon>
        <taxon>Sar</taxon>
        <taxon>Alveolata</taxon>
        <taxon>Dinophyceae</taxon>
        <taxon>Prorocentrales</taxon>
        <taxon>Prorocentraceae</taxon>
        <taxon>Prorocentrum</taxon>
    </lineage>
</organism>
<feature type="compositionally biased region" description="Basic and acidic residues" evidence="2">
    <location>
        <begin position="293"/>
        <end position="313"/>
    </location>
</feature>
<feature type="compositionally biased region" description="Pro residues" evidence="2">
    <location>
        <begin position="210"/>
        <end position="219"/>
    </location>
</feature>
<comment type="caution">
    <text evidence="3">The sequence shown here is derived from an EMBL/GenBank/DDBJ whole genome shotgun (WGS) entry which is preliminary data.</text>
</comment>
<feature type="compositionally biased region" description="Polar residues" evidence="2">
    <location>
        <begin position="777"/>
        <end position="792"/>
    </location>
</feature>
<feature type="region of interest" description="Disordered" evidence="2">
    <location>
        <begin position="246"/>
        <end position="381"/>
    </location>
</feature>
<sequence>MRAASIRTGEEDGAPPAADRAASEDRDRQLRELQLQLDLWRRLAEPATGSAVPEPGAGLGGGDPAGRPRSPPPGRRAPPRQEGPAASEGPRAAVISRAGGVVWGRAPSARGFGVEDREIQELQRSLEAARQEARAFDCPPAAELRPPAASPPGAAAEALPWSESLASAPAPRMLIAEKDGEIQELQRRLEAARRETRPPESVPALGPRPAAAPPAPSQPRWPESPVAVLADKDREIQELQRRLEVARQEASAVDRAPAPVQRFAAAPPSGGAAAAPRRPESPAAVPALSTSAADREQGIQELQRRLEVGRPEARAPGCAAAPDLRPAAAMPEPLQPCWPGSPAATSGPRPAAAPPASWQPRWLESPVAPAGPGHPLRAEGEGPWCRGGGAASCPASPAPYAASAGAEVARARAAARGAAAVAAAAGGRPPAMGGAVPRPPKVFWSMECGEAGSPHGPAASALLQEGARRERRLEAERREQALEIDRLRKLLEGEQARRLLELAAEEAKREDGEDDQLVQSLAAAARDASIQDAELHELAFCARTQATGSDAAARQLREARAEAESAAADAAETRARLRAEEGAAAERGALAERLRGEAAQARLEAERAAGDAAETRARLQGSEAALAEGSALAERLRGEAAQARAEAERASADAAEARARLKGSEAALAERDGLVDRLEGEVAQQRSELQGLRQSPPVPAGRRDSSGSSRAAGERHTRVRAAGAPAEAPRGGGRGGPARHARIRGAGAPEGPDRGRWRRSGARSAVRAASRAANANTGQTTSRRAATLWTRS</sequence>
<dbReference type="Proteomes" id="UP001189429">
    <property type="component" value="Unassembled WGS sequence"/>
</dbReference>
<evidence type="ECO:0000313" key="3">
    <source>
        <dbReference type="EMBL" id="CAK0807706.1"/>
    </source>
</evidence>
<gene>
    <name evidence="3" type="ORF">PCOR1329_LOCUS13499</name>
</gene>
<feature type="compositionally biased region" description="Low complexity" evidence="2">
    <location>
        <begin position="151"/>
        <end position="160"/>
    </location>
</feature>
<feature type="compositionally biased region" description="Low complexity" evidence="2">
    <location>
        <begin position="720"/>
        <end position="729"/>
    </location>
</feature>
<feature type="region of interest" description="Disordered" evidence="2">
    <location>
        <begin position="177"/>
        <end position="228"/>
    </location>
</feature>
<feature type="region of interest" description="Disordered" evidence="2">
    <location>
        <begin position="1"/>
        <end position="30"/>
    </location>
</feature>
<dbReference type="EMBL" id="CAUYUJ010003991">
    <property type="protein sequence ID" value="CAK0807706.1"/>
    <property type="molecule type" value="Genomic_DNA"/>
</dbReference>
<evidence type="ECO:0000256" key="2">
    <source>
        <dbReference type="SAM" id="MobiDB-lite"/>
    </source>
</evidence>